<evidence type="ECO:0000313" key="2">
    <source>
        <dbReference type="EMBL" id="RKQ87327.1"/>
    </source>
</evidence>
<evidence type="ECO:0000313" key="3">
    <source>
        <dbReference type="Proteomes" id="UP000278962"/>
    </source>
</evidence>
<feature type="compositionally biased region" description="Basic and acidic residues" evidence="1">
    <location>
        <begin position="1"/>
        <end position="22"/>
    </location>
</feature>
<dbReference type="AlphaFoldDB" id="A0A660L061"/>
<accession>A0A660L061</accession>
<name>A0A660L061_9ACTN</name>
<feature type="region of interest" description="Disordered" evidence="1">
    <location>
        <begin position="1"/>
        <end position="45"/>
    </location>
</feature>
<dbReference type="EMBL" id="RBIL01000002">
    <property type="protein sequence ID" value="RKQ87327.1"/>
    <property type="molecule type" value="Genomic_DNA"/>
</dbReference>
<dbReference type="Proteomes" id="UP000278962">
    <property type="component" value="Unassembled WGS sequence"/>
</dbReference>
<comment type="caution">
    <text evidence="2">The sequence shown here is derived from an EMBL/GenBank/DDBJ whole genome shotgun (WGS) entry which is preliminary data.</text>
</comment>
<organism evidence="2 3">
    <name type="scientific">Solirubrobacter pauli</name>
    <dbReference type="NCBI Taxonomy" id="166793"/>
    <lineage>
        <taxon>Bacteria</taxon>
        <taxon>Bacillati</taxon>
        <taxon>Actinomycetota</taxon>
        <taxon>Thermoleophilia</taxon>
        <taxon>Solirubrobacterales</taxon>
        <taxon>Solirubrobacteraceae</taxon>
        <taxon>Solirubrobacter</taxon>
    </lineage>
</organism>
<protein>
    <submittedName>
        <fullName evidence="2">Uncharacterized protein</fullName>
    </submittedName>
</protein>
<keyword evidence="3" id="KW-1185">Reference proteome</keyword>
<evidence type="ECO:0000256" key="1">
    <source>
        <dbReference type="SAM" id="MobiDB-lite"/>
    </source>
</evidence>
<proteinExistence type="predicted"/>
<gene>
    <name evidence="2" type="ORF">C8N24_5348</name>
</gene>
<reference evidence="2 3" key="1">
    <citation type="submission" date="2018-10" db="EMBL/GenBank/DDBJ databases">
        <title>Genomic Encyclopedia of Archaeal and Bacterial Type Strains, Phase II (KMG-II): from individual species to whole genera.</title>
        <authorList>
            <person name="Goeker M."/>
        </authorList>
    </citation>
    <scope>NUCLEOTIDE SEQUENCE [LARGE SCALE GENOMIC DNA]</scope>
    <source>
        <strain evidence="2 3">DSM 14954</strain>
    </source>
</reference>
<dbReference type="RefSeq" id="WP_170179438.1">
    <property type="nucleotide sequence ID" value="NZ_RBIL01000002.1"/>
</dbReference>
<sequence>MAERPRPDMDKVRDALREHDERVEDDPAEPSEDEREDEEADDGDA</sequence>
<feature type="compositionally biased region" description="Acidic residues" evidence="1">
    <location>
        <begin position="23"/>
        <end position="45"/>
    </location>
</feature>